<evidence type="ECO:0000259" key="1">
    <source>
        <dbReference type="Pfam" id="PF01551"/>
    </source>
</evidence>
<feature type="domain" description="M23ase beta-sheet core" evidence="1">
    <location>
        <begin position="525"/>
        <end position="627"/>
    </location>
</feature>
<organism evidence="2 3">
    <name type="scientific">Candidatus Falkowbacteria bacterium GW2011_GWF2_39_8</name>
    <dbReference type="NCBI Taxonomy" id="1618642"/>
    <lineage>
        <taxon>Bacteria</taxon>
        <taxon>Candidatus Falkowiibacteriota</taxon>
    </lineage>
</organism>
<dbReference type="AlphaFoldDB" id="A0A0G0PZR3"/>
<dbReference type="InterPro" id="IPR011055">
    <property type="entry name" value="Dup_hybrid_motif"/>
</dbReference>
<dbReference type="Gene3D" id="2.70.70.10">
    <property type="entry name" value="Glucose Permease (Domain IIA)"/>
    <property type="match status" value="1"/>
</dbReference>
<name>A0A0G0PZR3_9BACT</name>
<evidence type="ECO:0000313" key="2">
    <source>
        <dbReference type="EMBL" id="KKR33408.1"/>
    </source>
</evidence>
<comment type="caution">
    <text evidence="2">The sequence shown here is derived from an EMBL/GenBank/DDBJ whole genome shotgun (WGS) entry which is preliminary data.</text>
</comment>
<dbReference type="CDD" id="cd12797">
    <property type="entry name" value="M23_peptidase"/>
    <property type="match status" value="1"/>
</dbReference>
<protein>
    <submittedName>
        <fullName evidence="2">Peptidase, M23 family</fullName>
    </submittedName>
</protein>
<dbReference type="InterPro" id="IPR016047">
    <property type="entry name" value="M23ase_b-sheet_dom"/>
</dbReference>
<dbReference type="PANTHER" id="PTHR21666:SF270">
    <property type="entry name" value="MUREIN HYDROLASE ACTIVATOR ENVC"/>
    <property type="match status" value="1"/>
</dbReference>
<evidence type="ECO:0000313" key="3">
    <source>
        <dbReference type="Proteomes" id="UP000034137"/>
    </source>
</evidence>
<accession>A0A0G0PZR3</accession>
<gene>
    <name evidence="2" type="ORF">UT64_C0009G0020</name>
</gene>
<reference evidence="2 3" key="1">
    <citation type="journal article" date="2015" name="Nature">
        <title>rRNA introns, odd ribosomes, and small enigmatic genomes across a large radiation of phyla.</title>
        <authorList>
            <person name="Brown C.T."/>
            <person name="Hug L.A."/>
            <person name="Thomas B.C."/>
            <person name="Sharon I."/>
            <person name="Castelle C.J."/>
            <person name="Singh A."/>
            <person name="Wilkins M.J."/>
            <person name="Williams K.H."/>
            <person name="Banfield J.F."/>
        </authorList>
    </citation>
    <scope>NUCLEOTIDE SEQUENCE [LARGE SCALE GENOMIC DNA]</scope>
</reference>
<dbReference type="Pfam" id="PF01551">
    <property type="entry name" value="Peptidase_M23"/>
    <property type="match status" value="1"/>
</dbReference>
<dbReference type="GO" id="GO:0004222">
    <property type="term" value="F:metalloendopeptidase activity"/>
    <property type="evidence" value="ECO:0007669"/>
    <property type="project" value="TreeGrafter"/>
</dbReference>
<dbReference type="PANTHER" id="PTHR21666">
    <property type="entry name" value="PEPTIDASE-RELATED"/>
    <property type="match status" value="1"/>
</dbReference>
<proteinExistence type="predicted"/>
<dbReference type="EMBL" id="LBXO01000009">
    <property type="protein sequence ID" value="KKR33408.1"/>
    <property type="molecule type" value="Genomic_DNA"/>
</dbReference>
<dbReference type="SUPFAM" id="SSF51261">
    <property type="entry name" value="Duplicated hybrid motif"/>
    <property type="match status" value="1"/>
</dbReference>
<sequence>MKILLEKLNLLRRNRYIFWAAMLKLLVSAVGLAIILFSTTAAEAAFDLDKNITQVKTAGSPNIYYLDHKRKVKKLYNNEKAFLSYGNKWSKVKTIYAWDLKQWPDAHLIQVPGDRAVYYINSGKKTLIKNEDDFNSFGFKSSDIIMVSKTDLNSYSNVDYKQAGLIFYIANNSNLAGGGNNLILDNNYPAPAVFVYNNKEVKEKRFVKGQKDIKLASFILEVPAGKEINISKINLTNNSGIINAVNNYNGFSNLRAYINYGRSQNTIAKPGDTNYSFENFDARIYGGNRVVVDVYGDTNTNLKISQAQLKLSSIAIKDINTNQEIILSRINAVSEKIYFGQTNAELNILGGGKLISNSKNNRVATFSIKNTGDEPIVLENIIVATNGEGFSKSIGYNNLAILSKKEYRIGNVEEPVAGANKLHFYNYLMQPGQENIFEIIVDSKDTPKDSFFLNLEKLEARGVKTNRKITIKGDPTEKVIVSNTNNAYVYNKNLVNSNNLSWPTNGRTINYYFKDPIYPYRNISEHNAIDIETGQGSSVRAAADGYVEVAEKTNSSSYSYITIRHDNGIKTRYGHLSQIKINVGDFVKRDQVIALSGGQPGSIGSGSYSTGPHLHFEVLVNGVNVDPLKYLE</sequence>
<dbReference type="Proteomes" id="UP000034137">
    <property type="component" value="Unassembled WGS sequence"/>
</dbReference>
<dbReference type="InterPro" id="IPR050570">
    <property type="entry name" value="Cell_wall_metabolism_enzyme"/>
</dbReference>